<evidence type="ECO:0000313" key="3">
    <source>
        <dbReference type="Proteomes" id="UP000534294"/>
    </source>
</evidence>
<keyword evidence="3" id="KW-1185">Reference proteome</keyword>
<name>A0A7W8DQG2_9BACT</name>
<dbReference type="EMBL" id="JACHIF010000004">
    <property type="protein sequence ID" value="MBB5038282.1"/>
    <property type="molecule type" value="Genomic_DNA"/>
</dbReference>
<sequence>MDAIITLFLQAVHSRIGMLVQWLVGGALGALVTWLATLGIEIPSDVLEKLTFGLVATGVWLVTSRIQAYQTRRAAQLQAAIGAKQDGWIGPVTLRIAEEAAKRVEAARKL</sequence>
<evidence type="ECO:0008006" key="4">
    <source>
        <dbReference type="Google" id="ProtNLM"/>
    </source>
</evidence>
<keyword evidence="1" id="KW-1133">Transmembrane helix</keyword>
<protein>
    <recommendedName>
        <fullName evidence="4">Holin</fullName>
    </recommendedName>
</protein>
<evidence type="ECO:0000313" key="2">
    <source>
        <dbReference type="EMBL" id="MBB5038282.1"/>
    </source>
</evidence>
<evidence type="ECO:0000256" key="1">
    <source>
        <dbReference type="SAM" id="Phobius"/>
    </source>
</evidence>
<reference evidence="2 3" key="1">
    <citation type="submission" date="2020-08" db="EMBL/GenBank/DDBJ databases">
        <title>Genomic Encyclopedia of Type Strains, Phase IV (KMG-IV): sequencing the most valuable type-strain genomes for metagenomic binning, comparative biology and taxonomic classification.</title>
        <authorList>
            <person name="Goeker M."/>
        </authorList>
    </citation>
    <scope>NUCLEOTIDE SEQUENCE [LARGE SCALE GENOMIC DNA]</scope>
    <source>
        <strain evidence="2 3">DSM 12251</strain>
    </source>
</reference>
<accession>A0A7W8DQG2</accession>
<dbReference type="Proteomes" id="UP000534294">
    <property type="component" value="Unassembled WGS sequence"/>
</dbReference>
<organism evidence="2 3">
    <name type="scientific">Prosthecobacter dejongeii</name>
    <dbReference type="NCBI Taxonomy" id="48465"/>
    <lineage>
        <taxon>Bacteria</taxon>
        <taxon>Pseudomonadati</taxon>
        <taxon>Verrucomicrobiota</taxon>
        <taxon>Verrucomicrobiia</taxon>
        <taxon>Verrucomicrobiales</taxon>
        <taxon>Verrucomicrobiaceae</taxon>
        <taxon>Prosthecobacter</taxon>
    </lineage>
</organism>
<proteinExistence type="predicted"/>
<comment type="caution">
    <text evidence="2">The sequence shown here is derived from an EMBL/GenBank/DDBJ whole genome shotgun (WGS) entry which is preliminary data.</text>
</comment>
<dbReference type="AlphaFoldDB" id="A0A7W8DQG2"/>
<keyword evidence="1" id="KW-0812">Transmembrane</keyword>
<dbReference type="RefSeq" id="WP_184208931.1">
    <property type="nucleotide sequence ID" value="NZ_JACHIF010000004.1"/>
</dbReference>
<keyword evidence="1" id="KW-0472">Membrane</keyword>
<feature type="transmembrane region" description="Helical" evidence="1">
    <location>
        <begin position="20"/>
        <end position="40"/>
    </location>
</feature>
<gene>
    <name evidence="2" type="ORF">HNQ64_002540</name>
</gene>
<feature type="transmembrane region" description="Helical" evidence="1">
    <location>
        <begin position="46"/>
        <end position="63"/>
    </location>
</feature>